<dbReference type="GO" id="GO:0009432">
    <property type="term" value="P:SOS response"/>
    <property type="evidence" value="ECO:0007669"/>
    <property type="project" value="TreeGrafter"/>
</dbReference>
<name>A0AAE3NXB7_9BACT</name>
<comment type="caution">
    <text evidence="3">The sequence shown here is derived from an EMBL/GenBank/DDBJ whole genome shotgun (WGS) entry which is preliminary data.</text>
</comment>
<feature type="domain" description="ATP-grasp" evidence="2">
    <location>
        <begin position="104"/>
        <end position="290"/>
    </location>
</feature>
<gene>
    <name evidence="3" type="ORF">P0M35_11035</name>
</gene>
<keyword evidence="4" id="KW-1185">Reference proteome</keyword>
<keyword evidence="1" id="KW-0547">Nucleotide-binding</keyword>
<dbReference type="Gene3D" id="3.30.470.20">
    <property type="entry name" value="ATP-grasp fold, B domain"/>
    <property type="match status" value="1"/>
</dbReference>
<dbReference type="PANTHER" id="PTHR21621">
    <property type="entry name" value="RIBOSOMAL PROTEIN S6 MODIFICATION PROTEIN"/>
    <property type="match status" value="1"/>
</dbReference>
<sequence>MQIPVLRLNREYLKDYDISLNPLKPSLFVKGPDFSFELSSEITSVFYRQPIFLRNTPSVPLSPEEQLERSQWMAFLRSLSVFSKAYWMNYPQSTYLSECKPYQLMIAEQIGFKVPSTIISNDYKAIRNHFNDKIIIKSLDTVLLREGNDCLFTYSSLDELESLTAENVSSTPLLAQEYLNDKIDLRITIVGNQIFAVKILSNNNGIAGDWRVKPKKEIQYHNYNLDAQTKLYCKQLMHKLNLNFGAIDLIETPNGIYFIEINPTGEWGWITDSERQIDLAIAQWLSNPKSFSDSE</sequence>
<reference evidence="3" key="1">
    <citation type="submission" date="2023-03" db="EMBL/GenBank/DDBJ databases">
        <title>Stygiobacter electus gen. nov., sp. nov., facultatively anaerobic thermotolerant bacterium of the class Ignavibacteria from a well of Yessentuki mineral water deposit.</title>
        <authorList>
            <person name="Podosokorskaya O.A."/>
            <person name="Elcheninov A.G."/>
            <person name="Petrova N.F."/>
            <person name="Zavarzina D.G."/>
            <person name="Kublanov I.V."/>
            <person name="Merkel A.Y."/>
        </authorList>
    </citation>
    <scope>NUCLEOTIDE SEQUENCE</scope>
    <source>
        <strain evidence="3">09-Me</strain>
    </source>
</reference>
<dbReference type="Pfam" id="PF08443">
    <property type="entry name" value="RimK"/>
    <property type="match status" value="1"/>
</dbReference>
<evidence type="ECO:0000259" key="2">
    <source>
        <dbReference type="PROSITE" id="PS50975"/>
    </source>
</evidence>
<dbReference type="InterPro" id="IPR011761">
    <property type="entry name" value="ATP-grasp"/>
</dbReference>
<dbReference type="AlphaFoldDB" id="A0AAE3NXB7"/>
<dbReference type="InterPro" id="IPR013651">
    <property type="entry name" value="ATP-grasp_RimK-type"/>
</dbReference>
<dbReference type="GO" id="GO:0005737">
    <property type="term" value="C:cytoplasm"/>
    <property type="evidence" value="ECO:0007669"/>
    <property type="project" value="TreeGrafter"/>
</dbReference>
<dbReference type="GO" id="GO:0046872">
    <property type="term" value="F:metal ion binding"/>
    <property type="evidence" value="ECO:0007669"/>
    <property type="project" value="InterPro"/>
</dbReference>
<keyword evidence="1" id="KW-0067">ATP-binding</keyword>
<dbReference type="RefSeq" id="WP_321536457.1">
    <property type="nucleotide sequence ID" value="NZ_JARGDL010000017.1"/>
</dbReference>
<proteinExistence type="predicted"/>
<evidence type="ECO:0000256" key="1">
    <source>
        <dbReference type="PROSITE-ProRule" id="PRU00409"/>
    </source>
</evidence>
<organism evidence="3 4">
    <name type="scientific">Stygiobacter electus</name>
    <dbReference type="NCBI Taxonomy" id="3032292"/>
    <lineage>
        <taxon>Bacteria</taxon>
        <taxon>Pseudomonadati</taxon>
        <taxon>Ignavibacteriota</taxon>
        <taxon>Ignavibacteria</taxon>
        <taxon>Ignavibacteriales</taxon>
        <taxon>Melioribacteraceae</taxon>
        <taxon>Stygiobacter</taxon>
    </lineage>
</organism>
<evidence type="ECO:0000313" key="4">
    <source>
        <dbReference type="Proteomes" id="UP001221302"/>
    </source>
</evidence>
<dbReference type="Proteomes" id="UP001221302">
    <property type="component" value="Unassembled WGS sequence"/>
</dbReference>
<dbReference type="GO" id="GO:0005524">
    <property type="term" value="F:ATP binding"/>
    <property type="evidence" value="ECO:0007669"/>
    <property type="project" value="UniProtKB-UniRule"/>
</dbReference>
<accession>A0AAE3NXB7</accession>
<dbReference type="PANTHER" id="PTHR21621:SF0">
    <property type="entry name" value="BETA-CITRYLGLUTAMATE SYNTHASE B-RELATED"/>
    <property type="match status" value="1"/>
</dbReference>
<evidence type="ECO:0000313" key="3">
    <source>
        <dbReference type="EMBL" id="MDF1612686.1"/>
    </source>
</evidence>
<dbReference type="GO" id="GO:0018169">
    <property type="term" value="F:ribosomal S6-glutamic acid ligase activity"/>
    <property type="evidence" value="ECO:0007669"/>
    <property type="project" value="TreeGrafter"/>
</dbReference>
<dbReference type="EMBL" id="JARGDL010000017">
    <property type="protein sequence ID" value="MDF1612686.1"/>
    <property type="molecule type" value="Genomic_DNA"/>
</dbReference>
<protein>
    <recommendedName>
        <fullName evidence="2">ATP-grasp domain-containing protein</fullName>
    </recommendedName>
</protein>
<dbReference type="PROSITE" id="PS50975">
    <property type="entry name" value="ATP_GRASP"/>
    <property type="match status" value="1"/>
</dbReference>
<dbReference type="SUPFAM" id="SSF56059">
    <property type="entry name" value="Glutathione synthetase ATP-binding domain-like"/>
    <property type="match status" value="1"/>
</dbReference>